<proteinExistence type="inferred from homology"/>
<keyword evidence="4" id="KW-1003">Cell membrane</keyword>
<evidence type="ECO:0000256" key="8">
    <source>
        <dbReference type="ARBA" id="ARBA00022989"/>
    </source>
</evidence>
<keyword evidence="10" id="KW-0997">Cell inner membrane</keyword>
<evidence type="ECO:0000256" key="10">
    <source>
        <dbReference type="RuleBase" id="RU364125"/>
    </source>
</evidence>
<evidence type="ECO:0000313" key="13">
    <source>
        <dbReference type="Proteomes" id="UP001241056"/>
    </source>
</evidence>
<dbReference type="Pfam" id="PF03748">
    <property type="entry name" value="FliL"/>
    <property type="match status" value="1"/>
</dbReference>
<evidence type="ECO:0000256" key="6">
    <source>
        <dbReference type="ARBA" id="ARBA00022692"/>
    </source>
</evidence>
<feature type="signal peptide" evidence="11">
    <location>
        <begin position="1"/>
        <end position="25"/>
    </location>
</feature>
<keyword evidence="13" id="KW-1185">Reference proteome</keyword>
<sequence>MRNLLKTLPSCLLALSLLLAPAAHASEAPAGNTVSYINLMPALVGHYALGSKKLKIYKADIALRASNDTKDRVVQHEPLIRDQLIILFSQKTEEDFATLEGKEAVRMEALQRVQQVLTQEEGVPLISDLVC</sequence>
<reference evidence="12 13" key="1">
    <citation type="submission" date="2023-06" db="EMBL/GenBank/DDBJ databases">
        <title>Thiopseudomonas sp. CY1220 draft genome sequence.</title>
        <authorList>
            <person name="Zhao G."/>
            <person name="An M."/>
        </authorList>
    </citation>
    <scope>NUCLEOTIDE SEQUENCE [LARGE SCALE GENOMIC DNA]</scope>
    <source>
        <strain evidence="12 13">CY1220</strain>
    </source>
</reference>
<name>A0ABT7SQ62_9GAMM</name>
<keyword evidence="12" id="KW-0282">Flagellum</keyword>
<dbReference type="PANTHER" id="PTHR35091">
    <property type="entry name" value="FLAGELLAR PROTEIN FLIL"/>
    <property type="match status" value="1"/>
</dbReference>
<keyword evidence="12" id="KW-0966">Cell projection</keyword>
<evidence type="ECO:0000256" key="3">
    <source>
        <dbReference type="ARBA" id="ARBA00008281"/>
    </source>
</evidence>
<evidence type="ECO:0000256" key="5">
    <source>
        <dbReference type="ARBA" id="ARBA00022500"/>
    </source>
</evidence>
<dbReference type="InterPro" id="IPR005503">
    <property type="entry name" value="FliL"/>
</dbReference>
<evidence type="ECO:0000256" key="4">
    <source>
        <dbReference type="ARBA" id="ARBA00022475"/>
    </source>
</evidence>
<keyword evidence="11" id="KW-0732">Signal</keyword>
<comment type="similarity">
    <text evidence="3 10">Belongs to the FliL family.</text>
</comment>
<keyword evidence="5 10" id="KW-0145">Chemotaxis</keyword>
<dbReference type="RefSeq" id="WP_289411002.1">
    <property type="nucleotide sequence ID" value="NZ_JAUCDY010000009.1"/>
</dbReference>
<comment type="caution">
    <text evidence="12">The sequence shown here is derived from an EMBL/GenBank/DDBJ whole genome shotgun (WGS) entry which is preliminary data.</text>
</comment>
<evidence type="ECO:0000256" key="2">
    <source>
        <dbReference type="ARBA" id="ARBA00004162"/>
    </source>
</evidence>
<comment type="subcellular location">
    <subcellularLocation>
        <location evidence="10">Cell inner membrane</location>
    </subcellularLocation>
    <subcellularLocation>
        <location evidence="2">Cell membrane</location>
        <topology evidence="2">Single-pass membrane protein</topology>
    </subcellularLocation>
</comment>
<keyword evidence="8" id="KW-1133">Transmembrane helix</keyword>
<evidence type="ECO:0000256" key="11">
    <source>
        <dbReference type="SAM" id="SignalP"/>
    </source>
</evidence>
<keyword evidence="6" id="KW-0812">Transmembrane</keyword>
<dbReference type="Proteomes" id="UP001241056">
    <property type="component" value="Unassembled WGS sequence"/>
</dbReference>
<keyword evidence="9 10" id="KW-0472">Membrane</keyword>
<feature type="chain" id="PRO_5047256659" description="Flagellar protein FliL" evidence="11">
    <location>
        <begin position="26"/>
        <end position="131"/>
    </location>
</feature>
<organism evidence="12 13">
    <name type="scientific">Thiopseudomonas acetoxidans</name>
    <dbReference type="NCBI Taxonomy" id="3041622"/>
    <lineage>
        <taxon>Bacteria</taxon>
        <taxon>Pseudomonadati</taxon>
        <taxon>Pseudomonadota</taxon>
        <taxon>Gammaproteobacteria</taxon>
        <taxon>Pseudomonadales</taxon>
        <taxon>Pseudomonadaceae</taxon>
        <taxon>Thiopseudomonas</taxon>
    </lineage>
</organism>
<evidence type="ECO:0000313" key="12">
    <source>
        <dbReference type="EMBL" id="MDM7858315.1"/>
    </source>
</evidence>
<evidence type="ECO:0000256" key="1">
    <source>
        <dbReference type="ARBA" id="ARBA00002254"/>
    </source>
</evidence>
<keyword evidence="12" id="KW-0969">Cilium</keyword>
<dbReference type="PANTHER" id="PTHR35091:SF2">
    <property type="entry name" value="FLAGELLAR PROTEIN FLIL"/>
    <property type="match status" value="1"/>
</dbReference>
<dbReference type="EMBL" id="JAUCDY010000009">
    <property type="protein sequence ID" value="MDM7858315.1"/>
    <property type="molecule type" value="Genomic_DNA"/>
</dbReference>
<keyword evidence="7 10" id="KW-0283">Flagellar rotation</keyword>
<evidence type="ECO:0000256" key="9">
    <source>
        <dbReference type="ARBA" id="ARBA00023136"/>
    </source>
</evidence>
<protein>
    <recommendedName>
        <fullName evidence="10">Flagellar protein FliL</fullName>
    </recommendedName>
</protein>
<accession>A0ABT7SQ62</accession>
<evidence type="ECO:0000256" key="7">
    <source>
        <dbReference type="ARBA" id="ARBA00022779"/>
    </source>
</evidence>
<gene>
    <name evidence="12" type="ORF">QEZ41_08505</name>
</gene>
<comment type="function">
    <text evidence="1 10">Controls the rotational direction of flagella during chemotaxis.</text>
</comment>